<evidence type="ECO:0000313" key="3">
    <source>
        <dbReference type="Proteomes" id="UP001476950"/>
    </source>
</evidence>
<accession>A0ABV0KU57</accession>
<organism evidence="2 3">
    <name type="scientific">Stenomitos frigidus AS-A4</name>
    <dbReference type="NCBI Taxonomy" id="2933935"/>
    <lineage>
        <taxon>Bacteria</taxon>
        <taxon>Bacillati</taxon>
        <taxon>Cyanobacteriota</taxon>
        <taxon>Cyanophyceae</taxon>
        <taxon>Leptolyngbyales</taxon>
        <taxon>Leptolyngbyaceae</taxon>
        <taxon>Stenomitos</taxon>
    </lineage>
</organism>
<evidence type="ECO:0000313" key="2">
    <source>
        <dbReference type="EMBL" id="MEP1062799.1"/>
    </source>
</evidence>
<name>A0ABV0KU57_9CYAN</name>
<evidence type="ECO:0000256" key="1">
    <source>
        <dbReference type="SAM" id="Coils"/>
    </source>
</evidence>
<comment type="caution">
    <text evidence="2">The sequence shown here is derived from an EMBL/GenBank/DDBJ whole genome shotgun (WGS) entry which is preliminary data.</text>
</comment>
<dbReference type="Proteomes" id="UP001476950">
    <property type="component" value="Unassembled WGS sequence"/>
</dbReference>
<feature type="coiled-coil region" evidence="1">
    <location>
        <begin position="285"/>
        <end position="350"/>
    </location>
</feature>
<keyword evidence="1" id="KW-0175">Coiled coil</keyword>
<proteinExistence type="predicted"/>
<reference evidence="2 3" key="1">
    <citation type="submission" date="2022-04" db="EMBL/GenBank/DDBJ databases">
        <title>Positive selection, recombination, and allopatry shape intraspecific diversity of widespread and dominant cyanobacteria.</title>
        <authorList>
            <person name="Wei J."/>
            <person name="Shu W."/>
            <person name="Hu C."/>
        </authorList>
    </citation>
    <scope>NUCLEOTIDE SEQUENCE [LARGE SCALE GENOMIC DNA]</scope>
    <source>
        <strain evidence="2 3">AS-A4</strain>
    </source>
</reference>
<protein>
    <submittedName>
        <fullName evidence="2">M15 family metallopeptidase</fullName>
    </submittedName>
</protein>
<keyword evidence="3" id="KW-1185">Reference proteome</keyword>
<dbReference type="RefSeq" id="WP_190453038.1">
    <property type="nucleotide sequence ID" value="NZ_JAMPLM010000093.1"/>
</dbReference>
<dbReference type="EMBL" id="JAMPLM010000093">
    <property type="protein sequence ID" value="MEP1062799.1"/>
    <property type="molecule type" value="Genomic_DNA"/>
</dbReference>
<sequence length="422" mass="46463">MVNSVTSTRALTDGVLRNTLKAVQPSATPPSAVTQAIALNPQEKALIQQKLDVATATEAIVQAVVDARVASSQPVNEAVRQEITDLVELEQAGYLHRVTQEFKGLPSIVRAGFAHSADNYRSTRETLFKDGYQNPAKTIFQKIKTAKFLDHSVVGGLHQEFVDRLDDLESELDKQAPGTATKVAAMIQQVVGFVPRLTRDSDAELSNHAYGLAIDIDSSRNPYIAKQAVINELNWVVRDLNFDFGKAIEPSISWGDAAAVTRLHEKVAAASDKLKAWLQQYLAPYNALKHQIEEAQQALKELDKQLKQAKAAQQAAQPNSDAHKQATAAIAQLQTEIKTQQEIVKTAETTIKADENFTHLQALDALHGKDLLEWSQYGIQSIPLELAIAMNALGFRWGQQYRDKKDGMHFELLAEEVISKAG</sequence>
<gene>
    <name evidence="2" type="ORF">NDI38_30960</name>
</gene>